<evidence type="ECO:0000256" key="4">
    <source>
        <dbReference type="ARBA" id="ARBA00022801"/>
    </source>
</evidence>
<dbReference type="GO" id="GO:0005764">
    <property type="term" value="C:lysosome"/>
    <property type="evidence" value="ECO:0007669"/>
    <property type="project" value="TreeGrafter"/>
</dbReference>
<protein>
    <recommendedName>
        <fullName evidence="2">alpha-L-fucosidase</fullName>
        <ecNumber evidence="2">3.2.1.51</ecNumber>
    </recommendedName>
</protein>
<sequence>MAKTDVKHVKARDLPAITSESSDPMYPGFLLHLLFLTLALTPYPSLAISDPTISRVHPPPPLPVLPIPTAAQLEWQLGEMAMFLHFGPNTFTDSEWGTGHVPPSVFHPTRMDPSQWVWVAKESGFSRVILTSKHHDGFCLWPSDLTDYSVRSSPWLNGTGDVVAEIAAAAKEAGMGLGLYLSPWDRHEECYGKTLEYNEFYMGQMRELLTRYGEIKEVWLDGAKGDGEKDMDYFFDSWFSLIRQLQPGAVIFSDAGPGTRWIGDEAGSAGTTCWSLFNTSNAVIGGTDPQYSRRGDPAGHDWVPPECDVSIRPGWFWHVNEAPKSAMALLDIYYKSVGRNCVLLLNVPPNSSGLISDEDIRVLREFQVLRNSIFSHNLAKKAYLNASSTRGGIQDLKFSTQNLLLEGIYTYWAPEENLTSWALDLQFPNSISFNVLKVQEPIHMGQRIAEFHVKILSGEGQWRRVINGTTVGYQRLLRFQTVKTKKVRLVVDRSRGDPLISYLGLYLDKFSNLSVLFPTNSSQVRTIGSHVIEQIRSNHSQSASVHST</sequence>
<dbReference type="PANTHER" id="PTHR10030">
    <property type="entry name" value="ALPHA-L-FUCOSIDASE"/>
    <property type="match status" value="1"/>
</dbReference>
<comment type="similarity">
    <text evidence="1">Belongs to the glycosyl hydrolase 29 family.</text>
</comment>
<evidence type="ECO:0000313" key="8">
    <source>
        <dbReference type="Proteomes" id="UP001345219"/>
    </source>
</evidence>
<evidence type="ECO:0000256" key="3">
    <source>
        <dbReference type="ARBA" id="ARBA00022729"/>
    </source>
</evidence>
<dbReference type="InterPro" id="IPR017853">
    <property type="entry name" value="GH"/>
</dbReference>
<organism evidence="7 8">
    <name type="scientific">Trapa incisa</name>
    <dbReference type="NCBI Taxonomy" id="236973"/>
    <lineage>
        <taxon>Eukaryota</taxon>
        <taxon>Viridiplantae</taxon>
        <taxon>Streptophyta</taxon>
        <taxon>Embryophyta</taxon>
        <taxon>Tracheophyta</taxon>
        <taxon>Spermatophyta</taxon>
        <taxon>Magnoliopsida</taxon>
        <taxon>eudicotyledons</taxon>
        <taxon>Gunneridae</taxon>
        <taxon>Pentapetalae</taxon>
        <taxon>rosids</taxon>
        <taxon>malvids</taxon>
        <taxon>Myrtales</taxon>
        <taxon>Lythraceae</taxon>
        <taxon>Trapa</taxon>
    </lineage>
</organism>
<evidence type="ECO:0000256" key="5">
    <source>
        <dbReference type="ARBA" id="ARBA00023295"/>
    </source>
</evidence>
<dbReference type="Proteomes" id="UP001345219">
    <property type="component" value="Chromosome 13"/>
</dbReference>
<accession>A0AAN7QY82</accession>
<reference evidence="7 8" key="1">
    <citation type="journal article" date="2023" name="Hortic Res">
        <title>Pangenome of water caltrop reveals structural variations and asymmetric subgenome divergence after allopolyploidization.</title>
        <authorList>
            <person name="Zhang X."/>
            <person name="Chen Y."/>
            <person name="Wang L."/>
            <person name="Yuan Y."/>
            <person name="Fang M."/>
            <person name="Shi L."/>
            <person name="Lu R."/>
            <person name="Comes H.P."/>
            <person name="Ma Y."/>
            <person name="Chen Y."/>
            <person name="Huang G."/>
            <person name="Zhou Y."/>
            <person name="Zheng Z."/>
            <person name="Qiu Y."/>
        </authorList>
    </citation>
    <scope>NUCLEOTIDE SEQUENCE [LARGE SCALE GENOMIC DNA]</scope>
    <source>
        <tissue evidence="7">Roots</tissue>
    </source>
</reference>
<dbReference type="EMBL" id="JAXIOK010000001">
    <property type="protein sequence ID" value="KAK4780515.1"/>
    <property type="molecule type" value="Genomic_DNA"/>
</dbReference>
<dbReference type="GO" id="GO:0006004">
    <property type="term" value="P:fucose metabolic process"/>
    <property type="evidence" value="ECO:0007669"/>
    <property type="project" value="TreeGrafter"/>
</dbReference>
<keyword evidence="4" id="KW-0378">Hydrolase</keyword>
<dbReference type="FunFam" id="3.20.20.80:FF:000052">
    <property type="entry name" value="Putative alpha-L-fucosidase 1"/>
    <property type="match status" value="1"/>
</dbReference>
<name>A0AAN7QY82_9MYRT</name>
<comment type="caution">
    <text evidence="7">The sequence shown here is derived from an EMBL/GenBank/DDBJ whole genome shotgun (WGS) entry which is preliminary data.</text>
</comment>
<dbReference type="InterPro" id="IPR057739">
    <property type="entry name" value="Glyco_hydro_29_N"/>
</dbReference>
<evidence type="ECO:0000313" key="7">
    <source>
        <dbReference type="EMBL" id="KAK4780515.1"/>
    </source>
</evidence>
<dbReference type="PANTHER" id="PTHR10030:SF27">
    <property type="entry name" value="ALPHA-L-FUCOSIDASE 1"/>
    <property type="match status" value="1"/>
</dbReference>
<dbReference type="SMART" id="SM00812">
    <property type="entry name" value="Alpha_L_fucos"/>
    <property type="match status" value="1"/>
</dbReference>
<keyword evidence="3" id="KW-0732">Signal</keyword>
<dbReference type="AlphaFoldDB" id="A0AAN7QY82"/>
<gene>
    <name evidence="7" type="ORF">SAY87_016621</name>
</gene>
<dbReference type="GO" id="GO:0004560">
    <property type="term" value="F:alpha-L-fucosidase activity"/>
    <property type="evidence" value="ECO:0007669"/>
    <property type="project" value="UniProtKB-EC"/>
</dbReference>
<proteinExistence type="inferred from homology"/>
<evidence type="ECO:0000256" key="2">
    <source>
        <dbReference type="ARBA" id="ARBA00012662"/>
    </source>
</evidence>
<dbReference type="GO" id="GO:0016139">
    <property type="term" value="P:glycoside catabolic process"/>
    <property type="evidence" value="ECO:0007669"/>
    <property type="project" value="TreeGrafter"/>
</dbReference>
<keyword evidence="8" id="KW-1185">Reference proteome</keyword>
<keyword evidence="5" id="KW-0326">Glycosidase</keyword>
<evidence type="ECO:0000256" key="1">
    <source>
        <dbReference type="ARBA" id="ARBA00007951"/>
    </source>
</evidence>
<evidence type="ECO:0000259" key="6">
    <source>
        <dbReference type="Pfam" id="PF01120"/>
    </source>
</evidence>
<dbReference type="SUPFAM" id="SSF49785">
    <property type="entry name" value="Galactose-binding domain-like"/>
    <property type="match status" value="1"/>
</dbReference>
<dbReference type="Gene3D" id="3.20.20.80">
    <property type="entry name" value="Glycosidases"/>
    <property type="match status" value="1"/>
</dbReference>
<dbReference type="InterPro" id="IPR008979">
    <property type="entry name" value="Galactose-bd-like_sf"/>
</dbReference>
<dbReference type="EC" id="3.2.1.51" evidence="2"/>
<feature type="domain" description="Glycoside hydrolase family 29 N-terminal" evidence="6">
    <location>
        <begin position="104"/>
        <end position="365"/>
    </location>
</feature>
<dbReference type="Pfam" id="PF01120">
    <property type="entry name" value="Alpha_L_fucos"/>
    <property type="match status" value="1"/>
</dbReference>
<dbReference type="Gene3D" id="2.60.120.260">
    <property type="entry name" value="Galactose-binding domain-like"/>
    <property type="match status" value="1"/>
</dbReference>
<dbReference type="SUPFAM" id="SSF51445">
    <property type="entry name" value="(Trans)glycosidases"/>
    <property type="match status" value="1"/>
</dbReference>
<dbReference type="InterPro" id="IPR000933">
    <property type="entry name" value="Glyco_hydro_29"/>
</dbReference>